<comment type="caution">
    <text evidence="7">The sequence shown here is derived from an EMBL/GenBank/DDBJ whole genome shotgun (WGS) entry which is preliminary data.</text>
</comment>
<gene>
    <name evidence="7" type="ORF">GMORB2_2087</name>
</gene>
<dbReference type="Pfam" id="PF08167">
    <property type="entry name" value="RIX1"/>
    <property type="match status" value="1"/>
</dbReference>
<feature type="region of interest" description="Disordered" evidence="5">
    <location>
        <begin position="677"/>
        <end position="801"/>
    </location>
</feature>
<evidence type="ECO:0000256" key="4">
    <source>
        <dbReference type="ARBA" id="ARBA00023242"/>
    </source>
</evidence>
<evidence type="ECO:0000256" key="5">
    <source>
        <dbReference type="SAM" id="MobiDB-lite"/>
    </source>
</evidence>
<dbReference type="InterPro" id="IPR016024">
    <property type="entry name" value="ARM-type_fold"/>
</dbReference>
<sequence length="801" mass="86433">MSSLLPPDLRVLCRKLTSIPPAQLPHCLPSLVSHVLRCKHPLSTPPDPKPKGEAAESAMLVNRLKTSITTLLNSRTRESRFAAVALIKAAVDVGGWEVLKDVKPWVQGLLSIVQVYIICTHTHTHTPIQKGGEKEKKKYREQRIDTMVIQKGDPLPVKELAIVALTRVYALLEPYQTLVREIATPTIPAFATACMQLIKPTGAAAVTSTPLDVVETVCDAFSTLVPLYPATFRPFSNQAQAAVRPFLAPTDADDFAVPASLTRAARRLVASQHHVAAKSGGSDEWARLVDGILAEFHDTADQVFRAVDESWEPSAGRGSRPKVQIDQEPRGGGSGLGKLTPWRGIQAGSQRLAGLLDYMGAVLSHPTRGAVTVPLTKVADAVARVCLIARLSPKTQTWDQALQTTPAVGREEKDELWSAVPDIHTAALRLVRSLFARLADDMRPYASETLDHLVRVFASGIGLPDVRAAGYAALDRILAVAGPTLPKSMVDMLQPVIGATCRDLQEDAGHLQQARKVTGSAVDTKKNGLASNADLFLQKPQQQGAGAGVGGARSAAGAHRLDPAHAHAARTLLASLFSRLNQRHLKPSLRSLLDQTAILSRDRDAMLASVLNPYTDPRGRRYPSILPHLTQQFPQDQGLEILRSNLRMDGAVVGEPPSDFEDDGDEEDEVMADAEAAEANGHGHEDEDEVGQSKKPAALSSGSPMDMPVQSTSNPFESTKAESGGGSPQARNRAGSPPKRKHEEPSTVAPKRQELERPAQQPAAESKPGALEDDDDDDDDDDESVHLNMELEDDDDDDEEN</sequence>
<name>A0A9P4YQX5_9HYPO</name>
<comment type="similarity">
    <text evidence="2">Belongs to the RIX1/PELP1 family.</text>
</comment>
<dbReference type="PANTHER" id="PTHR34105:SF1">
    <property type="entry name" value="PROLINE-, GLUTAMIC ACID- AND LEUCINE-RICH PROTEIN 1"/>
    <property type="match status" value="1"/>
</dbReference>
<evidence type="ECO:0000256" key="3">
    <source>
        <dbReference type="ARBA" id="ARBA00021502"/>
    </source>
</evidence>
<evidence type="ECO:0000313" key="8">
    <source>
        <dbReference type="Proteomes" id="UP000749293"/>
    </source>
</evidence>
<dbReference type="PANTHER" id="PTHR34105">
    <property type="entry name" value="PROLINE-, GLUTAMIC ACID- AND LEUCINE-RICH PROTEIN 1"/>
    <property type="match status" value="1"/>
</dbReference>
<feature type="domain" description="Pre-rRNA-processing protein RIX1 N-terminal" evidence="6">
    <location>
        <begin position="8"/>
        <end position="253"/>
    </location>
</feature>
<evidence type="ECO:0000256" key="2">
    <source>
        <dbReference type="ARBA" id="ARBA00010511"/>
    </source>
</evidence>
<dbReference type="GeneID" id="55968317"/>
<keyword evidence="4" id="KW-0539">Nucleus</keyword>
<evidence type="ECO:0000313" key="7">
    <source>
        <dbReference type="EMBL" id="KAF4121125.1"/>
    </source>
</evidence>
<feature type="compositionally biased region" description="Basic and acidic residues" evidence="5">
    <location>
        <begin position="741"/>
        <end position="757"/>
    </location>
</feature>
<dbReference type="EMBL" id="JAANYQ010000013">
    <property type="protein sequence ID" value="KAF4121125.1"/>
    <property type="molecule type" value="Genomic_DNA"/>
</dbReference>
<dbReference type="AlphaFoldDB" id="A0A9P4YQX5"/>
<organism evidence="7 8">
    <name type="scientific">Geosmithia morbida</name>
    <dbReference type="NCBI Taxonomy" id="1094350"/>
    <lineage>
        <taxon>Eukaryota</taxon>
        <taxon>Fungi</taxon>
        <taxon>Dikarya</taxon>
        <taxon>Ascomycota</taxon>
        <taxon>Pezizomycotina</taxon>
        <taxon>Sordariomycetes</taxon>
        <taxon>Hypocreomycetidae</taxon>
        <taxon>Hypocreales</taxon>
        <taxon>Bionectriaceae</taxon>
        <taxon>Geosmithia</taxon>
    </lineage>
</organism>
<dbReference type="SUPFAM" id="SSF48371">
    <property type="entry name" value="ARM repeat"/>
    <property type="match status" value="1"/>
</dbReference>
<keyword evidence="8" id="KW-1185">Reference proteome</keyword>
<evidence type="ECO:0000256" key="1">
    <source>
        <dbReference type="ARBA" id="ARBA00004123"/>
    </source>
</evidence>
<accession>A0A9P4YQX5</accession>
<dbReference type="GO" id="GO:0006364">
    <property type="term" value="P:rRNA processing"/>
    <property type="evidence" value="ECO:0007669"/>
    <property type="project" value="TreeGrafter"/>
</dbReference>
<evidence type="ECO:0000259" key="6">
    <source>
        <dbReference type="Pfam" id="PF08167"/>
    </source>
</evidence>
<feature type="compositionally biased region" description="Acidic residues" evidence="5">
    <location>
        <begin position="771"/>
        <end position="783"/>
    </location>
</feature>
<reference evidence="7" key="1">
    <citation type="submission" date="2020-03" db="EMBL/GenBank/DDBJ databases">
        <title>Site-based positive gene gene selection in Geosmithia morbida across the United States reveals a broad range of putative effectors and factors for local host and environmental adapation.</title>
        <authorList>
            <person name="Onufrak A."/>
            <person name="Murdoch R.W."/>
            <person name="Gazis R."/>
            <person name="Huff M."/>
            <person name="Staton M."/>
            <person name="Klingeman W."/>
            <person name="Hadziabdic D."/>
        </authorList>
    </citation>
    <scope>NUCLEOTIDE SEQUENCE</scope>
    <source>
        <strain evidence="7">1262</strain>
    </source>
</reference>
<proteinExistence type="inferred from homology"/>
<feature type="region of interest" description="Disordered" evidence="5">
    <location>
        <begin position="310"/>
        <end position="340"/>
    </location>
</feature>
<dbReference type="RefSeq" id="XP_035319777.1">
    <property type="nucleotide sequence ID" value="XM_035464067.1"/>
</dbReference>
<dbReference type="InterPro" id="IPR012583">
    <property type="entry name" value="RIX1_N"/>
</dbReference>
<comment type="subcellular location">
    <subcellularLocation>
        <location evidence="1">Nucleus</location>
    </subcellularLocation>
</comment>
<feature type="compositionally biased region" description="Acidic residues" evidence="5">
    <location>
        <begin position="790"/>
        <end position="801"/>
    </location>
</feature>
<dbReference type="GO" id="GO:0005634">
    <property type="term" value="C:nucleus"/>
    <property type="evidence" value="ECO:0007669"/>
    <property type="project" value="UniProtKB-SubCell"/>
</dbReference>
<dbReference type="Proteomes" id="UP000749293">
    <property type="component" value="Unassembled WGS sequence"/>
</dbReference>
<dbReference type="OrthoDB" id="20900at2759"/>
<protein>
    <recommendedName>
        <fullName evidence="3">Pre-rRNA-processing protein RIX1</fullName>
    </recommendedName>
</protein>